<dbReference type="AlphaFoldDB" id="A0A0L7AND1"/>
<dbReference type="Pfam" id="PF13503">
    <property type="entry name" value="DUF4123"/>
    <property type="match status" value="1"/>
</dbReference>
<evidence type="ECO:0000313" key="1">
    <source>
        <dbReference type="EMBL" id="TJQ18543.1"/>
    </source>
</evidence>
<reference evidence="1 2" key="1">
    <citation type="submission" date="2018-12" db="EMBL/GenBank/DDBJ databases">
        <title>Food and Water Safety Consortium.</title>
        <authorList>
            <person name="Tyson S."/>
            <person name="Peterson C.-L."/>
            <person name="Olson A."/>
            <person name="Tyler S."/>
            <person name="Cabral J."/>
            <person name="Lynch T."/>
            <person name="Knox N."/>
            <person name="Van Domselaar G."/>
            <person name="Graham M."/>
        </authorList>
    </citation>
    <scope>NUCLEOTIDE SEQUENCE [LARGE SCALE GENOMIC DNA]</scope>
    <source>
        <strain evidence="1 2">FWSEC0118</strain>
    </source>
</reference>
<dbReference type="Proteomes" id="UP000309937">
    <property type="component" value="Unassembled WGS sequence"/>
</dbReference>
<accession>A0A0L7AND1</accession>
<comment type="caution">
    <text evidence="1">The sequence shown here is derived from an EMBL/GenBank/DDBJ whole genome shotgun (WGS) entry which is preliminary data.</text>
</comment>
<dbReference type="InterPro" id="IPR025391">
    <property type="entry name" value="DUF4123"/>
</dbReference>
<dbReference type="EMBL" id="RRGJ01000002">
    <property type="protein sequence ID" value="TJQ18543.1"/>
    <property type="molecule type" value="Genomic_DNA"/>
</dbReference>
<sequence length="191" mass="22214">MSRLKIIDVPEDTQLYQDALTGFLFSMPEKTASDDISVISASKITDCHTYAIIDALKKPDIAVLLDAYETEWSCLWKGELGEQFSLYAPYIVRLEKDKPFTEWLIRSSRGNGWGIFIRSYLSLNELTHHLRKFNQLYDEVNKMWVMFRYYAPETVRDFIPFLPADDFAEFTTGLTNIICENPKEKNSLVFI</sequence>
<gene>
    <name evidence="1" type="ORF">C9Z68_02525</name>
</gene>
<protein>
    <submittedName>
        <fullName evidence="1">DUF4123 domain-containing protein</fullName>
    </submittedName>
</protein>
<organism evidence="1 2">
    <name type="scientific">Escherichia coli</name>
    <dbReference type="NCBI Taxonomy" id="562"/>
    <lineage>
        <taxon>Bacteria</taxon>
        <taxon>Pseudomonadati</taxon>
        <taxon>Pseudomonadota</taxon>
        <taxon>Gammaproteobacteria</taxon>
        <taxon>Enterobacterales</taxon>
        <taxon>Enterobacteriaceae</taxon>
        <taxon>Escherichia</taxon>
    </lineage>
</organism>
<proteinExistence type="predicted"/>
<evidence type="ECO:0000313" key="2">
    <source>
        <dbReference type="Proteomes" id="UP000309937"/>
    </source>
</evidence>
<dbReference type="RefSeq" id="WP_000088668.1">
    <property type="nucleotide sequence ID" value="NZ_CP169309.1"/>
</dbReference>
<name>A0A0L7AND1_ECOLX</name>